<evidence type="ECO:0000259" key="5">
    <source>
        <dbReference type="PROSITE" id="PS50966"/>
    </source>
</evidence>
<evidence type="ECO:0000256" key="2">
    <source>
        <dbReference type="ARBA" id="ARBA00022771"/>
    </source>
</evidence>
<keyword evidence="2 4" id="KW-0863">Zinc-finger</keyword>
<sequence length="219" mass="25800">MEELRNLHQNAFNYVIEVGPHKWSHVHCPERRYRVMVTNVVECINSCLKFARQMPMLTLAEFIRNMLQRWFYDRHCTAQSRRHQLTDAAHLVILKRVNKCAYMTVNPVDWNIFFVKRFRKQWTIDLARKTCTCNKFQMDMFPCSHAHVSMFTCTCSIKGAKLGLHILCADFYKRQTLIDAYSVPIKPVGHPSKWIFPTNIADRVVLNPLSMRQTGRPLL</sequence>
<organism evidence="6 7">
    <name type="scientific">Dipteronia dyeriana</name>
    <dbReference type="NCBI Taxonomy" id="168575"/>
    <lineage>
        <taxon>Eukaryota</taxon>
        <taxon>Viridiplantae</taxon>
        <taxon>Streptophyta</taxon>
        <taxon>Embryophyta</taxon>
        <taxon>Tracheophyta</taxon>
        <taxon>Spermatophyta</taxon>
        <taxon>Magnoliopsida</taxon>
        <taxon>eudicotyledons</taxon>
        <taxon>Gunneridae</taxon>
        <taxon>Pentapetalae</taxon>
        <taxon>rosids</taxon>
        <taxon>malvids</taxon>
        <taxon>Sapindales</taxon>
        <taxon>Sapindaceae</taxon>
        <taxon>Hippocastanoideae</taxon>
        <taxon>Acereae</taxon>
        <taxon>Dipteronia</taxon>
    </lineage>
</organism>
<reference evidence="6" key="1">
    <citation type="journal article" date="2023" name="Plant J.">
        <title>Genome sequences and population genomics provide insights into the demographic history, inbreeding, and mutation load of two 'living fossil' tree species of Dipteronia.</title>
        <authorList>
            <person name="Feng Y."/>
            <person name="Comes H.P."/>
            <person name="Chen J."/>
            <person name="Zhu S."/>
            <person name="Lu R."/>
            <person name="Zhang X."/>
            <person name="Li P."/>
            <person name="Qiu J."/>
            <person name="Olsen K.M."/>
            <person name="Qiu Y."/>
        </authorList>
    </citation>
    <scope>NUCLEOTIDE SEQUENCE</scope>
    <source>
        <strain evidence="6">KIB01</strain>
    </source>
</reference>
<feature type="domain" description="SWIM-type" evidence="5">
    <location>
        <begin position="122"/>
        <end position="154"/>
    </location>
</feature>
<dbReference type="SMART" id="SM00575">
    <property type="entry name" value="ZnF_PMZ"/>
    <property type="match status" value="1"/>
</dbReference>
<evidence type="ECO:0000313" key="6">
    <source>
        <dbReference type="EMBL" id="KAK2653087.1"/>
    </source>
</evidence>
<evidence type="ECO:0000256" key="4">
    <source>
        <dbReference type="PROSITE-ProRule" id="PRU00325"/>
    </source>
</evidence>
<proteinExistence type="predicted"/>
<dbReference type="PROSITE" id="PS50966">
    <property type="entry name" value="ZF_SWIM"/>
    <property type="match status" value="1"/>
</dbReference>
<evidence type="ECO:0000256" key="1">
    <source>
        <dbReference type="ARBA" id="ARBA00022723"/>
    </source>
</evidence>
<gene>
    <name evidence="6" type="ORF">Ddye_012943</name>
</gene>
<dbReference type="PANTHER" id="PTHR31973">
    <property type="entry name" value="POLYPROTEIN, PUTATIVE-RELATED"/>
    <property type="match status" value="1"/>
</dbReference>
<comment type="caution">
    <text evidence="6">The sequence shown here is derived from an EMBL/GenBank/DDBJ whole genome shotgun (WGS) entry which is preliminary data.</text>
</comment>
<dbReference type="EMBL" id="JANJYI010000004">
    <property type="protein sequence ID" value="KAK2653087.1"/>
    <property type="molecule type" value="Genomic_DNA"/>
</dbReference>
<dbReference type="Proteomes" id="UP001280121">
    <property type="component" value="Unassembled WGS sequence"/>
</dbReference>
<name>A0AAD9X5H6_9ROSI</name>
<keyword evidence="7" id="KW-1185">Reference proteome</keyword>
<keyword evidence="1" id="KW-0479">Metal-binding</keyword>
<keyword evidence="3" id="KW-0862">Zinc</keyword>
<dbReference type="InterPro" id="IPR007527">
    <property type="entry name" value="Znf_SWIM"/>
</dbReference>
<dbReference type="Pfam" id="PF04434">
    <property type="entry name" value="SWIM"/>
    <property type="match status" value="1"/>
</dbReference>
<dbReference type="GO" id="GO:0008270">
    <property type="term" value="F:zinc ion binding"/>
    <property type="evidence" value="ECO:0007669"/>
    <property type="project" value="UniProtKB-KW"/>
</dbReference>
<evidence type="ECO:0000256" key="3">
    <source>
        <dbReference type="ARBA" id="ARBA00022833"/>
    </source>
</evidence>
<dbReference type="InterPro" id="IPR006564">
    <property type="entry name" value="Znf_PMZ"/>
</dbReference>
<accession>A0AAD9X5H6</accession>
<protein>
    <recommendedName>
        <fullName evidence="5">SWIM-type domain-containing protein</fullName>
    </recommendedName>
</protein>
<dbReference type="AlphaFoldDB" id="A0AAD9X5H6"/>
<evidence type="ECO:0000313" key="7">
    <source>
        <dbReference type="Proteomes" id="UP001280121"/>
    </source>
</evidence>
<dbReference type="PANTHER" id="PTHR31973:SF195">
    <property type="entry name" value="MUDR FAMILY TRANSPOSASE"/>
    <property type="match status" value="1"/>
</dbReference>